<dbReference type="InterPro" id="IPR053024">
    <property type="entry name" value="Fungal_surface_NADase"/>
</dbReference>
<evidence type="ECO:0000313" key="4">
    <source>
        <dbReference type="Proteomes" id="UP001219525"/>
    </source>
</evidence>
<keyword evidence="1" id="KW-0732">Signal</keyword>
<reference evidence="3" key="1">
    <citation type="submission" date="2023-03" db="EMBL/GenBank/DDBJ databases">
        <title>Massive genome expansion in bonnet fungi (Mycena s.s.) driven by repeated elements and novel gene families across ecological guilds.</title>
        <authorList>
            <consortium name="Lawrence Berkeley National Laboratory"/>
            <person name="Harder C.B."/>
            <person name="Miyauchi S."/>
            <person name="Viragh M."/>
            <person name="Kuo A."/>
            <person name="Thoen E."/>
            <person name="Andreopoulos B."/>
            <person name="Lu D."/>
            <person name="Skrede I."/>
            <person name="Drula E."/>
            <person name="Henrissat B."/>
            <person name="Morin E."/>
            <person name="Kohler A."/>
            <person name="Barry K."/>
            <person name="LaButti K."/>
            <person name="Morin E."/>
            <person name="Salamov A."/>
            <person name="Lipzen A."/>
            <person name="Mereny Z."/>
            <person name="Hegedus B."/>
            <person name="Baldrian P."/>
            <person name="Stursova M."/>
            <person name="Weitz H."/>
            <person name="Taylor A."/>
            <person name="Grigoriev I.V."/>
            <person name="Nagy L.G."/>
            <person name="Martin F."/>
            <person name="Kauserud H."/>
        </authorList>
    </citation>
    <scope>NUCLEOTIDE SEQUENCE</scope>
    <source>
        <strain evidence="3">9144</strain>
    </source>
</reference>
<dbReference type="PANTHER" id="PTHR42059">
    <property type="entry name" value="TNT DOMAIN-CONTAINING PROTEIN"/>
    <property type="match status" value="1"/>
</dbReference>
<keyword evidence="4" id="KW-1185">Reference proteome</keyword>
<comment type="caution">
    <text evidence="3">The sequence shown here is derived from an EMBL/GenBank/DDBJ whole genome shotgun (WGS) entry which is preliminary data.</text>
</comment>
<organism evidence="3 4">
    <name type="scientific">Mycena pura</name>
    <dbReference type="NCBI Taxonomy" id="153505"/>
    <lineage>
        <taxon>Eukaryota</taxon>
        <taxon>Fungi</taxon>
        <taxon>Dikarya</taxon>
        <taxon>Basidiomycota</taxon>
        <taxon>Agaricomycotina</taxon>
        <taxon>Agaricomycetes</taxon>
        <taxon>Agaricomycetidae</taxon>
        <taxon>Agaricales</taxon>
        <taxon>Marasmiineae</taxon>
        <taxon>Mycenaceae</taxon>
        <taxon>Mycena</taxon>
    </lineage>
</organism>
<dbReference type="AlphaFoldDB" id="A0AAD6YVK3"/>
<evidence type="ECO:0000256" key="1">
    <source>
        <dbReference type="SAM" id="SignalP"/>
    </source>
</evidence>
<evidence type="ECO:0000259" key="2">
    <source>
        <dbReference type="Pfam" id="PF14021"/>
    </source>
</evidence>
<gene>
    <name evidence="3" type="ORF">GGX14DRAFT_583044</name>
</gene>
<name>A0AAD6YVK3_9AGAR</name>
<dbReference type="InterPro" id="IPR025331">
    <property type="entry name" value="TNT"/>
</dbReference>
<protein>
    <recommendedName>
        <fullName evidence="2">TNT domain-containing protein</fullName>
    </recommendedName>
</protein>
<evidence type="ECO:0000313" key="3">
    <source>
        <dbReference type="EMBL" id="KAJ7230393.1"/>
    </source>
</evidence>
<dbReference type="PANTHER" id="PTHR42059:SF1">
    <property type="entry name" value="TNT DOMAIN-CONTAINING PROTEIN"/>
    <property type="match status" value="1"/>
</dbReference>
<dbReference type="Proteomes" id="UP001219525">
    <property type="component" value="Unassembled WGS sequence"/>
</dbReference>
<proteinExistence type="predicted"/>
<dbReference type="EMBL" id="JARJCW010000001">
    <property type="protein sequence ID" value="KAJ7230393.1"/>
    <property type="molecule type" value="Genomic_DNA"/>
</dbReference>
<sequence length="219" mass="23508">MVVLSFSHICVVASWALLLLPAVNALPLKDCDCRGAISSDNSSFCGDPRLGPAPLPKSDKLVGPLLDHYKRLGGLCPDAFLAKYTDPATKAFIFPPVSGFQNSNTGAPIEGNQTLVPGMLLDRFGFEGGSFLAPAFTPYGQRSLPPSSLNTPVNASTANYFVYKVLKEFTVLTGTIAPWFEQPGQGTQYLSPFSVSTLLTMGWLERVEARSVTSSYLPP</sequence>
<feature type="domain" description="TNT" evidence="2">
    <location>
        <begin position="114"/>
        <end position="207"/>
    </location>
</feature>
<accession>A0AAD6YVK3</accession>
<feature type="signal peptide" evidence="1">
    <location>
        <begin position="1"/>
        <end position="25"/>
    </location>
</feature>
<dbReference type="Pfam" id="PF14021">
    <property type="entry name" value="TNT"/>
    <property type="match status" value="1"/>
</dbReference>
<feature type="chain" id="PRO_5041902274" description="TNT domain-containing protein" evidence="1">
    <location>
        <begin position="26"/>
        <end position="219"/>
    </location>
</feature>
<dbReference type="GO" id="GO:0050135">
    <property type="term" value="F:NADP+ nucleosidase activity"/>
    <property type="evidence" value="ECO:0007669"/>
    <property type="project" value="InterPro"/>
</dbReference>